<dbReference type="Gene3D" id="1.10.10.1200">
    <property type="entry name" value="MAGE homology domain, winged helix WH1 motif"/>
    <property type="match status" value="1"/>
</dbReference>
<dbReference type="GeneTree" id="ENSGT00940000155485"/>
<feature type="region of interest" description="Disordered" evidence="1">
    <location>
        <begin position="1"/>
        <end position="180"/>
    </location>
</feature>
<dbReference type="FunFam" id="1.10.10.1200:FF:000007">
    <property type="entry name" value="Melanoma-associated antigen C2"/>
    <property type="match status" value="1"/>
</dbReference>
<dbReference type="InterPro" id="IPR021072">
    <property type="entry name" value="MAGE_N"/>
</dbReference>
<reference evidence="3" key="2">
    <citation type="submission" date="2025-09" db="UniProtKB">
        <authorList>
            <consortium name="Ensembl"/>
        </authorList>
    </citation>
    <scope>IDENTIFICATION</scope>
</reference>
<organism evidence="3 4">
    <name type="scientific">Phocoena sinus</name>
    <name type="common">Vaquita</name>
    <dbReference type="NCBI Taxonomy" id="42100"/>
    <lineage>
        <taxon>Eukaryota</taxon>
        <taxon>Metazoa</taxon>
        <taxon>Chordata</taxon>
        <taxon>Craniata</taxon>
        <taxon>Vertebrata</taxon>
        <taxon>Euteleostomi</taxon>
        <taxon>Mammalia</taxon>
        <taxon>Eutheria</taxon>
        <taxon>Laurasiatheria</taxon>
        <taxon>Artiodactyla</taxon>
        <taxon>Whippomorpha</taxon>
        <taxon>Cetacea</taxon>
        <taxon>Odontoceti</taxon>
        <taxon>Phocoenidae</taxon>
        <taxon>Phocoena</taxon>
    </lineage>
</organism>
<dbReference type="AlphaFoldDB" id="A0A8C9CG91"/>
<keyword evidence="4" id="KW-1185">Reference proteome</keyword>
<dbReference type="PANTHER" id="PTHR11736:SF22">
    <property type="entry name" value="MAGE DOMAIN-CONTAINING PROTEIN"/>
    <property type="match status" value="1"/>
</dbReference>
<proteinExistence type="predicted"/>
<feature type="compositionally biased region" description="Polar residues" evidence="1">
    <location>
        <begin position="167"/>
        <end position="176"/>
    </location>
</feature>
<dbReference type="PROSITE" id="PS50838">
    <property type="entry name" value="MAGE"/>
    <property type="match status" value="1"/>
</dbReference>
<reference evidence="3" key="1">
    <citation type="submission" date="2025-08" db="UniProtKB">
        <authorList>
            <consortium name="Ensembl"/>
        </authorList>
    </citation>
    <scope>IDENTIFICATION</scope>
</reference>
<dbReference type="InterPro" id="IPR037445">
    <property type="entry name" value="MAGE"/>
</dbReference>
<dbReference type="InterPro" id="IPR041899">
    <property type="entry name" value="MAGE_WH2"/>
</dbReference>
<evidence type="ECO:0000313" key="4">
    <source>
        <dbReference type="Proteomes" id="UP000694554"/>
    </source>
</evidence>
<sequence length="416" mass="45116">MPRGQKSKLRAREKRRQARRETQNLGGAQATAAQREESPSSPSSLSRGTPPSSPAAGTRQEPQGAPATSSCDAGVSGPGSDVRAKGRVKARENSSQASASGEIGPPLVYINTTSSPASVSQGTPQSSAAAGTRQEPQGAPATSSRAAGVSCPGYDVRAKGQVEESKNSSQASTSSDPGKDLVTRKAGMLVQFMLYKYKIKQPIKKGEKLKIVNKRYREHFPEIPRRASECMELVFGLELKEVKPNSHSYALVGKLDLTDDGRRSSGGRFRKNGPLMPLLGVIFLHGDRASEEEIWEFLNILGVFDGRRHFILVEPRKVITEDLVQERCLEYRQVPSSDPPCSEFLWGPRAHAETSKMKVLEVLAKIHDTVPTALPPHNEEALRDEGERARARAAARAGTTATAVISLETWKNTTLK</sequence>
<dbReference type="InterPro" id="IPR041898">
    <property type="entry name" value="MAGE_WH1"/>
</dbReference>
<dbReference type="GO" id="GO:0005634">
    <property type="term" value="C:nucleus"/>
    <property type="evidence" value="ECO:0007669"/>
    <property type="project" value="TreeGrafter"/>
</dbReference>
<feature type="compositionally biased region" description="Basic and acidic residues" evidence="1">
    <location>
        <begin position="156"/>
        <end position="166"/>
    </location>
</feature>
<dbReference type="PANTHER" id="PTHR11736">
    <property type="entry name" value="MELANOMA-ASSOCIATED ANTIGEN MAGE ANTIGEN"/>
    <property type="match status" value="1"/>
</dbReference>
<dbReference type="InterPro" id="IPR002190">
    <property type="entry name" value="MHD_dom"/>
</dbReference>
<dbReference type="GO" id="GO:0000122">
    <property type="term" value="P:negative regulation of transcription by RNA polymerase II"/>
    <property type="evidence" value="ECO:0007669"/>
    <property type="project" value="TreeGrafter"/>
</dbReference>
<dbReference type="Pfam" id="PF01454">
    <property type="entry name" value="MAGE"/>
    <property type="match status" value="1"/>
</dbReference>
<accession>A0A8C9CG91</accession>
<dbReference type="Pfam" id="PF12440">
    <property type="entry name" value="MAGE_N"/>
    <property type="match status" value="2"/>
</dbReference>
<dbReference type="Ensembl" id="ENSPSNT00000023442.1">
    <property type="protein sequence ID" value="ENSPSNP00000020809.1"/>
    <property type="gene ID" value="ENSPSNG00000015101.1"/>
</dbReference>
<feature type="domain" description="MAGE" evidence="2">
    <location>
        <begin position="182"/>
        <end position="381"/>
    </location>
</feature>
<evidence type="ECO:0000259" key="2">
    <source>
        <dbReference type="PROSITE" id="PS50838"/>
    </source>
</evidence>
<evidence type="ECO:0000256" key="1">
    <source>
        <dbReference type="SAM" id="MobiDB-lite"/>
    </source>
</evidence>
<dbReference type="SMART" id="SM01392">
    <property type="entry name" value="MAGE_N"/>
    <property type="match status" value="2"/>
</dbReference>
<protein>
    <recommendedName>
        <fullName evidence="2">MAGE domain-containing protein</fullName>
    </recommendedName>
</protein>
<dbReference type="SMART" id="SM01373">
    <property type="entry name" value="MAGE"/>
    <property type="match status" value="1"/>
</dbReference>
<feature type="compositionally biased region" description="Basic residues" evidence="1">
    <location>
        <begin position="1"/>
        <end position="18"/>
    </location>
</feature>
<dbReference type="FunFam" id="1.10.10.1210:FF:000001">
    <property type="entry name" value="melanoma-associated antigen D1"/>
    <property type="match status" value="1"/>
</dbReference>
<name>A0A8C9CG91_PHOSS</name>
<dbReference type="Proteomes" id="UP000694554">
    <property type="component" value="Unassembled WGS sequence"/>
</dbReference>
<dbReference type="Gene3D" id="1.10.10.1210">
    <property type="entry name" value="MAGE homology domain, winged helix WH2 motif"/>
    <property type="match status" value="1"/>
</dbReference>
<evidence type="ECO:0000313" key="3">
    <source>
        <dbReference type="Ensembl" id="ENSPSNP00000020809.1"/>
    </source>
</evidence>
<feature type="compositionally biased region" description="Polar residues" evidence="1">
    <location>
        <begin position="110"/>
        <end position="129"/>
    </location>
</feature>
<feature type="compositionally biased region" description="Low complexity" evidence="1">
    <location>
        <begin position="39"/>
        <end position="50"/>
    </location>
</feature>